<organism evidence="1 2">
    <name type="scientific">Euplotes crassus</name>
    <dbReference type="NCBI Taxonomy" id="5936"/>
    <lineage>
        <taxon>Eukaryota</taxon>
        <taxon>Sar</taxon>
        <taxon>Alveolata</taxon>
        <taxon>Ciliophora</taxon>
        <taxon>Intramacronucleata</taxon>
        <taxon>Spirotrichea</taxon>
        <taxon>Hypotrichia</taxon>
        <taxon>Euplotida</taxon>
        <taxon>Euplotidae</taxon>
        <taxon>Moneuplotes</taxon>
    </lineage>
</organism>
<keyword evidence="2" id="KW-1185">Reference proteome</keyword>
<reference evidence="1" key="1">
    <citation type="submission" date="2023-07" db="EMBL/GenBank/DDBJ databases">
        <authorList>
            <consortium name="AG Swart"/>
            <person name="Singh M."/>
            <person name="Singh A."/>
            <person name="Seah K."/>
            <person name="Emmerich C."/>
        </authorList>
    </citation>
    <scope>NUCLEOTIDE SEQUENCE</scope>
    <source>
        <strain evidence="1">DP1</strain>
    </source>
</reference>
<evidence type="ECO:0000313" key="1">
    <source>
        <dbReference type="EMBL" id="CAI2364803.1"/>
    </source>
</evidence>
<dbReference type="Proteomes" id="UP001295684">
    <property type="component" value="Unassembled WGS sequence"/>
</dbReference>
<accession>A0AAD1UA09</accession>
<proteinExistence type="predicted"/>
<comment type="caution">
    <text evidence="1">The sequence shown here is derived from an EMBL/GenBank/DDBJ whole genome shotgun (WGS) entry which is preliminary data.</text>
</comment>
<protein>
    <submittedName>
        <fullName evidence="1">Uncharacterized protein</fullName>
    </submittedName>
</protein>
<sequence length="417" mass="47856">MFARCHKFSHEPALTGRITDHSDETMLDSSRNSLIDNNPNGLIISSFDSAKFHRRIKRSVVNSLTNSISDASHNILPKTGRKKKRYCIHNSQSSPESGFKEDLSIIGRSKLKLLQKSTKIPKSIKLHKRKDSRFLKDILNPYKDFTAADIEVVGRSKTKSQGRTSQSFDSCIFGLKHNRKDKHLPDGCIQVVSDKGTAKFADSHKYKHSPLRDHLQNNKITEIILNKDNNINLLVKPVQLSKPYKNRCTLNKNISKIRGLQAINNGNRGLHPRPISKKIKKAFQRKLQSEKKQKLLVLDRFLEPTPEIPKSKSYQTTPPVKPILDRIKHPIYTKFQNKVILSRLESINLSFPKESNKTCHNSFKATPNRTGKQYHVKFQPNIKTPLHPFSQDSSQTKLKSYKFFFKARQASRLPHEL</sequence>
<name>A0AAD1UA09_EUPCR</name>
<dbReference type="EMBL" id="CAMPGE010005956">
    <property type="protein sequence ID" value="CAI2364803.1"/>
    <property type="molecule type" value="Genomic_DNA"/>
</dbReference>
<dbReference type="AlphaFoldDB" id="A0AAD1UA09"/>
<evidence type="ECO:0000313" key="2">
    <source>
        <dbReference type="Proteomes" id="UP001295684"/>
    </source>
</evidence>
<gene>
    <name evidence="1" type="ORF">ECRASSUSDP1_LOCUS6151</name>
</gene>